<dbReference type="PANTHER" id="PTHR42679">
    <property type="entry name" value="S-METHYL-5'-THIOADENOSINE PHOSPHORYLASE"/>
    <property type="match status" value="1"/>
</dbReference>
<feature type="binding site" evidence="3">
    <location>
        <position position="186"/>
    </location>
    <ligand>
        <name>phosphate</name>
        <dbReference type="ChEBI" id="CHEBI:43474"/>
    </ligand>
</feature>
<comment type="pathway">
    <text evidence="3">Purine metabolism; purine nucleoside salvage.</text>
</comment>
<dbReference type="InterPro" id="IPR018099">
    <property type="entry name" value="Purine_phosphorylase-2_CS"/>
</dbReference>
<keyword evidence="3" id="KW-0660">Purine salvage</keyword>
<evidence type="ECO:0000256" key="2">
    <source>
        <dbReference type="ARBA" id="ARBA00022679"/>
    </source>
</evidence>
<feature type="domain" description="Nucleoside phosphorylase" evidence="4">
    <location>
        <begin position="4"/>
        <end position="243"/>
    </location>
</feature>
<dbReference type="EMBL" id="SHNN01000002">
    <property type="protein sequence ID" value="MCX2981430.1"/>
    <property type="molecule type" value="Genomic_DNA"/>
</dbReference>
<dbReference type="EC" id="2.4.2.1" evidence="3"/>
<reference evidence="5" key="1">
    <citation type="submission" date="2019-02" db="EMBL/GenBank/DDBJ databases">
        <authorList>
            <person name="Li S.-H."/>
        </authorList>
    </citation>
    <scope>NUCLEOTIDE SEQUENCE</scope>
    <source>
        <strain evidence="5">IMCC14734</strain>
    </source>
</reference>
<comment type="caution">
    <text evidence="3">Lacks conserved residue(s) required for the propagation of feature annotation.</text>
</comment>
<feature type="binding site" evidence="3">
    <location>
        <position position="185"/>
    </location>
    <ligand>
        <name>substrate</name>
    </ligand>
</feature>
<evidence type="ECO:0000313" key="6">
    <source>
        <dbReference type="Proteomes" id="UP001143362"/>
    </source>
</evidence>
<evidence type="ECO:0000313" key="5">
    <source>
        <dbReference type="EMBL" id="MCX2981430.1"/>
    </source>
</evidence>
<dbReference type="Gene3D" id="3.40.50.1580">
    <property type="entry name" value="Nucleoside phosphorylase domain"/>
    <property type="match status" value="1"/>
</dbReference>
<dbReference type="Proteomes" id="UP001143362">
    <property type="component" value="Unassembled WGS sequence"/>
</dbReference>
<feature type="binding site" evidence="3">
    <location>
        <position position="10"/>
    </location>
    <ligand>
        <name>phosphate</name>
        <dbReference type="ChEBI" id="CHEBI:43474"/>
    </ligand>
</feature>
<dbReference type="InterPro" id="IPR010044">
    <property type="entry name" value="MTAP"/>
</dbReference>
<dbReference type="RefSeq" id="WP_279245430.1">
    <property type="nucleotide sequence ID" value="NZ_SHNN01000002.1"/>
</dbReference>
<proteinExistence type="inferred from homology"/>
<keyword evidence="2 3" id="KW-0808">Transferase</keyword>
<organism evidence="5 6">
    <name type="scientific">Candidatus Litorirhabdus singularis</name>
    <dbReference type="NCBI Taxonomy" id="2518993"/>
    <lineage>
        <taxon>Bacteria</taxon>
        <taxon>Pseudomonadati</taxon>
        <taxon>Pseudomonadota</taxon>
        <taxon>Gammaproteobacteria</taxon>
        <taxon>Cellvibrionales</taxon>
        <taxon>Halieaceae</taxon>
        <taxon>Candidatus Litorirhabdus</taxon>
    </lineage>
</organism>
<feature type="site" description="Important for substrate specificity" evidence="3">
    <location>
        <position position="221"/>
    </location>
</feature>
<dbReference type="InterPro" id="IPR035994">
    <property type="entry name" value="Nucleoside_phosphorylase_sf"/>
</dbReference>
<comment type="catalytic activity">
    <reaction evidence="3">
        <text>a purine D-ribonucleoside + phosphate = a purine nucleobase + alpha-D-ribose 1-phosphate</text>
        <dbReference type="Rhea" id="RHEA:19805"/>
        <dbReference type="ChEBI" id="CHEBI:26386"/>
        <dbReference type="ChEBI" id="CHEBI:43474"/>
        <dbReference type="ChEBI" id="CHEBI:57720"/>
        <dbReference type="ChEBI" id="CHEBI:142355"/>
        <dbReference type="EC" id="2.4.2.1"/>
    </reaction>
</comment>
<dbReference type="GO" id="GO:0016757">
    <property type="term" value="F:glycosyltransferase activity"/>
    <property type="evidence" value="ECO:0007669"/>
    <property type="project" value="UniProtKB-KW"/>
</dbReference>
<dbReference type="PANTHER" id="PTHR42679:SF2">
    <property type="entry name" value="S-METHYL-5'-THIOADENOSINE PHOSPHORYLASE"/>
    <property type="match status" value="1"/>
</dbReference>
<comment type="function">
    <text evidence="3">Purine nucleoside phosphorylase involved in purine salvage.</text>
</comment>
<dbReference type="InterPro" id="IPR000845">
    <property type="entry name" value="Nucleoside_phosphorylase_d"/>
</dbReference>
<feature type="binding site" evidence="3">
    <location>
        <begin position="52"/>
        <end position="53"/>
    </location>
    <ligand>
        <name>phosphate</name>
        <dbReference type="ChEBI" id="CHEBI:43474"/>
    </ligand>
</feature>
<protein>
    <recommendedName>
        <fullName evidence="3">Purine nucleoside phosphorylase</fullName>
        <shortName evidence="3">PNP</shortName>
        <ecNumber evidence="3">2.4.2.1</ecNumber>
    </recommendedName>
</protein>
<gene>
    <name evidence="5" type="ORF">EYC98_11205</name>
</gene>
<keyword evidence="1 3" id="KW-0328">Glycosyltransferase</keyword>
<dbReference type="HAMAP" id="MF_01963">
    <property type="entry name" value="MTAP"/>
    <property type="match status" value="1"/>
</dbReference>
<dbReference type="SUPFAM" id="SSF53167">
    <property type="entry name" value="Purine and uridine phosphorylases"/>
    <property type="match status" value="1"/>
</dbReference>
<dbReference type="CDD" id="cd09010">
    <property type="entry name" value="MTAP_SsMTAPII_like_MTIP"/>
    <property type="match status" value="1"/>
</dbReference>
<evidence type="ECO:0000256" key="3">
    <source>
        <dbReference type="HAMAP-Rule" id="MF_01963"/>
    </source>
</evidence>
<dbReference type="Pfam" id="PF01048">
    <property type="entry name" value="PNP_UDP_1"/>
    <property type="match status" value="1"/>
</dbReference>
<feature type="site" description="Important for substrate specificity" evidence="3">
    <location>
        <position position="167"/>
    </location>
</feature>
<dbReference type="PROSITE" id="PS01240">
    <property type="entry name" value="PNP_MTAP_2"/>
    <property type="match status" value="1"/>
</dbReference>
<keyword evidence="6" id="KW-1185">Reference proteome</keyword>
<comment type="miscellaneous">
    <text evidence="3">Although this enzyme belongs to the family of MTA phosphorylases based on sequence homology, it lacks several conserved amino acids in the substrate binding pocket that confer specificity towards MTA.</text>
</comment>
<dbReference type="NCBIfam" id="NF006599">
    <property type="entry name" value="PRK09136.1"/>
    <property type="match status" value="1"/>
</dbReference>
<comment type="subunit">
    <text evidence="3">Homohexamer. Dimer of a homotrimer.</text>
</comment>
<comment type="similarity">
    <text evidence="3">Belongs to the PNP/MTAP phosphorylase family. MTAP subfamily.</text>
</comment>
<comment type="caution">
    <text evidence="5">The sequence shown here is derived from an EMBL/GenBank/DDBJ whole genome shotgun (WGS) entry which is preliminary data.</text>
</comment>
<evidence type="ECO:0000259" key="4">
    <source>
        <dbReference type="Pfam" id="PF01048"/>
    </source>
</evidence>
<accession>A0ABT3TGI7</accession>
<sequence length="246" mass="26518">MTTTAIIGGTGLNQLPGFTPLQEFTADTPWGAPSHPIQAGKLNECQAYFLARHGVPHRLPPHLINYRANLWALRELGVTQVVAVNAVGGISAPMGPGILSVPDQLIDYTWGRQHTFYDGGELGLEHIEFTQPYSHRVRECLLQAALDAGVECLDGGVYAATQGPRLETAAEIRRLAQDGCDVVGMTGMPEAALAAELGLDYAALCIVVNWGAGLDTQPITEAAMHEILQQQAVNVSGWLQRFLLRQ</sequence>
<evidence type="ECO:0000256" key="1">
    <source>
        <dbReference type="ARBA" id="ARBA00022676"/>
    </source>
</evidence>
<name>A0ABT3TGI7_9GAMM</name>